<feature type="binding site" evidence="6">
    <location>
        <position position="98"/>
    </location>
    <ligand>
        <name>NAD(+)</name>
        <dbReference type="ChEBI" id="CHEBI:57540"/>
    </ligand>
</feature>
<keyword evidence="3 10" id="KW-0560">Oxidoreductase</keyword>
<feature type="binding site" evidence="7">
    <location>
        <position position="49"/>
    </location>
    <ligand>
        <name>CoA</name>
        <dbReference type="ChEBI" id="CHEBI:57287"/>
    </ligand>
</feature>
<feature type="binding site" evidence="6">
    <location>
        <begin position="10"/>
        <end position="15"/>
    </location>
    <ligand>
        <name>NAD(+)</name>
        <dbReference type="ChEBI" id="CHEBI:57540"/>
    </ligand>
</feature>
<evidence type="ECO:0000256" key="4">
    <source>
        <dbReference type="ARBA" id="ARBA00067747"/>
    </source>
</evidence>
<dbReference type="InterPro" id="IPR013328">
    <property type="entry name" value="6PGD_dom2"/>
</dbReference>
<evidence type="ECO:0000313" key="11">
    <source>
        <dbReference type="Proteomes" id="UP000009229"/>
    </source>
</evidence>
<evidence type="ECO:0000256" key="2">
    <source>
        <dbReference type="ARBA" id="ARBA00009463"/>
    </source>
</evidence>
<evidence type="ECO:0000313" key="10">
    <source>
        <dbReference type="EMBL" id="AEG16429.1"/>
    </source>
</evidence>
<sequence length="283" mass="30862">MEIKKVAVIGAGTMGAGIAQVCASSGYEVYLNDLSVEILERAQANIENSLARFVDKKKISADDMKVALGRLHKTTDLVEAVKDVDLVIEAVFEDLAVKKELFKKIDQHVPENAVLASNTSSLPITAIAAATRRPERVIGLHFMNPVPLMKGVEVIRARLSSDEAVATGIEFVKSLGKIPAEAVDYPGFIVSRILDVMLNEAVYCVMDGNKPEEIDKAMKVCTNFPMGPLELIDMAGADVLLHVMECLNRELGDKYRPAPLLAQMVRAGQLGRKTGQGFYSYKK</sequence>
<dbReference type="InterPro" id="IPR008927">
    <property type="entry name" value="6-PGluconate_DH-like_C_sf"/>
</dbReference>
<feature type="domain" description="3-hydroxyacyl-CoA dehydrogenase C-terminal" evidence="8">
    <location>
        <begin position="187"/>
        <end position="281"/>
    </location>
</feature>
<dbReference type="SUPFAM" id="SSF48179">
    <property type="entry name" value="6-phosphogluconate dehydrogenase C-terminal domain-like"/>
    <property type="match status" value="1"/>
</dbReference>
<dbReference type="GO" id="GO:0006631">
    <property type="term" value="P:fatty acid metabolic process"/>
    <property type="evidence" value="ECO:0007669"/>
    <property type="project" value="InterPro"/>
</dbReference>
<keyword evidence="11" id="KW-1185">Reference proteome</keyword>
<dbReference type="InterPro" id="IPR006176">
    <property type="entry name" value="3-OHacyl-CoA_DH_NAD-bd"/>
</dbReference>
<accession>A0AAU8PJZ3</accession>
<evidence type="ECO:0000259" key="8">
    <source>
        <dbReference type="Pfam" id="PF00725"/>
    </source>
</evidence>
<evidence type="ECO:0000256" key="1">
    <source>
        <dbReference type="ARBA" id="ARBA00005086"/>
    </source>
</evidence>
<feature type="binding site" evidence="6">
    <location>
        <position position="93"/>
    </location>
    <ligand>
        <name>NAD(+)</name>
        <dbReference type="ChEBI" id="CHEBI:57540"/>
    </ligand>
</feature>
<feature type="binding site" evidence="6">
    <location>
        <position position="273"/>
    </location>
    <ligand>
        <name>NAD(+)</name>
        <dbReference type="ChEBI" id="CHEBI:57540"/>
    </ligand>
</feature>
<evidence type="ECO:0000256" key="3">
    <source>
        <dbReference type="ARBA" id="ARBA00023002"/>
    </source>
</evidence>
<feature type="binding site" evidence="6">
    <location>
        <position position="33"/>
    </location>
    <ligand>
        <name>NAD(+)</name>
        <dbReference type="ChEBI" id="CHEBI:57540"/>
    </ligand>
</feature>
<evidence type="ECO:0000259" key="9">
    <source>
        <dbReference type="Pfam" id="PF02737"/>
    </source>
</evidence>
<dbReference type="SUPFAM" id="SSF51735">
    <property type="entry name" value="NAD(P)-binding Rossmann-fold domains"/>
    <property type="match status" value="1"/>
</dbReference>
<dbReference type="PANTHER" id="PTHR48075">
    <property type="entry name" value="3-HYDROXYACYL-COA DEHYDROGENASE FAMILY PROTEIN"/>
    <property type="match status" value="1"/>
</dbReference>
<feature type="domain" description="3-hydroxyacyl-CoA dehydrogenase NAD binding" evidence="9">
    <location>
        <begin position="5"/>
        <end position="182"/>
    </location>
</feature>
<dbReference type="InterPro" id="IPR006108">
    <property type="entry name" value="3HC_DH_C"/>
</dbReference>
<feature type="binding site" evidence="7">
    <location>
        <position position="120"/>
    </location>
    <ligand>
        <name>CoA</name>
        <dbReference type="ChEBI" id="CHEBI:57287"/>
    </ligand>
</feature>
<dbReference type="GO" id="GO:0016616">
    <property type="term" value="F:oxidoreductase activity, acting on the CH-OH group of donors, NAD or NADP as acceptor"/>
    <property type="evidence" value="ECO:0007669"/>
    <property type="project" value="InterPro"/>
</dbReference>
<feature type="binding site" evidence="6">
    <location>
        <position position="120"/>
    </location>
    <ligand>
        <name>NAD(+)</name>
        <dbReference type="ChEBI" id="CHEBI:57540"/>
    </ligand>
</feature>
<evidence type="ECO:0000256" key="6">
    <source>
        <dbReference type="PIRSR" id="PIRSR000105-2"/>
    </source>
</evidence>
<gene>
    <name evidence="10" type="ordered locus">Desku_2925</name>
</gene>
<dbReference type="RefSeq" id="WP_013823939.1">
    <property type="nucleotide sequence ID" value="NC_015573.1"/>
</dbReference>
<dbReference type="FunFam" id="3.40.50.720:FF:000009">
    <property type="entry name" value="Fatty oxidation complex, alpha subunit"/>
    <property type="match status" value="1"/>
</dbReference>
<dbReference type="Pfam" id="PF02737">
    <property type="entry name" value="3HCDH_N"/>
    <property type="match status" value="1"/>
</dbReference>
<dbReference type="PANTHER" id="PTHR48075:SF5">
    <property type="entry name" value="3-HYDROXYBUTYRYL-COA DEHYDROGENASE"/>
    <property type="match status" value="1"/>
</dbReference>
<dbReference type="InterPro" id="IPR036291">
    <property type="entry name" value="NAD(P)-bd_dom_sf"/>
</dbReference>
<feature type="binding site" evidence="6">
    <location>
        <position position="144"/>
    </location>
    <ligand>
        <name>NAD(+)</name>
        <dbReference type="ChEBI" id="CHEBI:57540"/>
    </ligand>
</feature>
<dbReference type="PIRSF" id="PIRSF000105">
    <property type="entry name" value="HCDH"/>
    <property type="match status" value="1"/>
</dbReference>
<evidence type="ECO:0000256" key="7">
    <source>
        <dbReference type="PIRSR" id="PIRSR000105-3"/>
    </source>
</evidence>
<comment type="similarity">
    <text evidence="2">Belongs to the 3-hydroxyacyl-CoA dehydrogenase family.</text>
</comment>
<dbReference type="EMBL" id="CP002770">
    <property type="protein sequence ID" value="AEG16429.1"/>
    <property type="molecule type" value="Genomic_DNA"/>
</dbReference>
<comment type="pathway">
    <text evidence="1">Lipid metabolism; butanoate metabolism.</text>
</comment>
<dbReference type="Pfam" id="PF00725">
    <property type="entry name" value="3HCDH"/>
    <property type="match status" value="1"/>
</dbReference>
<dbReference type="Gene3D" id="3.40.50.720">
    <property type="entry name" value="NAD(P)-binding Rossmann-like Domain"/>
    <property type="match status" value="1"/>
</dbReference>
<keyword evidence="6" id="KW-0520">NAD</keyword>
<feature type="site" description="Important for catalytic activity" evidence="5">
    <location>
        <position position="141"/>
    </location>
</feature>
<feature type="binding site" evidence="7">
    <location>
        <position position="56"/>
    </location>
    <ligand>
        <name>CoA</name>
        <dbReference type="ChEBI" id="CHEBI:57287"/>
    </ligand>
</feature>
<dbReference type="KEGG" id="dku:Desku_2925"/>
<name>A0AAU8PJZ3_DESK7</name>
<dbReference type="GO" id="GO:0070403">
    <property type="term" value="F:NAD+ binding"/>
    <property type="evidence" value="ECO:0007669"/>
    <property type="project" value="InterPro"/>
</dbReference>
<organism evidence="10 11">
    <name type="scientific">Desulfofundulus kuznetsovii (strain DSM 6115 / VKM B-1805 / 17)</name>
    <name type="common">Desulfotomaculum kuznetsovii</name>
    <dbReference type="NCBI Taxonomy" id="760568"/>
    <lineage>
        <taxon>Bacteria</taxon>
        <taxon>Bacillati</taxon>
        <taxon>Bacillota</taxon>
        <taxon>Clostridia</taxon>
        <taxon>Eubacteriales</taxon>
        <taxon>Peptococcaceae</taxon>
        <taxon>Desulfofundulus</taxon>
    </lineage>
</organism>
<dbReference type="Gene3D" id="1.10.1040.10">
    <property type="entry name" value="N-(1-d-carboxylethyl)-l-norvaline Dehydrogenase, domain 2"/>
    <property type="match status" value="1"/>
</dbReference>
<dbReference type="Proteomes" id="UP000009229">
    <property type="component" value="Chromosome"/>
</dbReference>
<protein>
    <recommendedName>
        <fullName evidence="4">3-hydroxybutyryl-CoA dehydrogenase</fullName>
    </recommendedName>
</protein>
<reference evidence="11" key="1">
    <citation type="submission" date="2011-05" db="EMBL/GenBank/DDBJ databases">
        <title>Complete sequence of Desulfotomaculum kuznetsovii DSM 6115.</title>
        <authorList>
            <person name="Lucas S."/>
            <person name="Han J."/>
            <person name="Lapidus A."/>
            <person name="Cheng J.-F."/>
            <person name="Goodwin L."/>
            <person name="Pitluck S."/>
            <person name="Peters L."/>
            <person name="Mikhailova N."/>
            <person name="Lu M."/>
            <person name="Saunders E."/>
            <person name="Han C."/>
            <person name="Tapia R."/>
            <person name="Land M."/>
            <person name="Hauser L."/>
            <person name="Kyrpides N."/>
            <person name="Ivanova N."/>
            <person name="Pagani I."/>
            <person name="Nazina T."/>
            <person name="Ivanova A."/>
            <person name="Parshina S."/>
            <person name="Kuever J."/>
            <person name="Muyzer G."/>
            <person name="Plugge C."/>
            <person name="Stams A."/>
            <person name="Woyke T."/>
        </authorList>
    </citation>
    <scope>NUCLEOTIDE SEQUENCE [LARGE SCALE GENOMIC DNA]</scope>
    <source>
        <strain evidence="11">DSM 6115 / VKM B-1805 / 17</strain>
    </source>
</reference>
<evidence type="ECO:0000256" key="5">
    <source>
        <dbReference type="PIRSR" id="PIRSR000105-1"/>
    </source>
</evidence>
<proteinExistence type="inferred from homology"/>
<dbReference type="AlphaFoldDB" id="A0AAU8PJZ3"/>
<dbReference type="InterPro" id="IPR022694">
    <property type="entry name" value="3-OHacyl-CoA_DH"/>
</dbReference>